<evidence type="ECO:0000313" key="1">
    <source>
        <dbReference type="EMBL" id="QHI37026.1"/>
    </source>
</evidence>
<name>A0A7L4ZLE5_9FLAO</name>
<dbReference type="KEGG" id="kan:IMCC3317_23980"/>
<gene>
    <name evidence="1" type="ORF">IMCC3317_23980</name>
</gene>
<keyword evidence="2" id="KW-1185">Reference proteome</keyword>
<protein>
    <submittedName>
        <fullName evidence="1">Uncharacterized protein</fullName>
    </submittedName>
</protein>
<proteinExistence type="predicted"/>
<dbReference type="Proteomes" id="UP000464657">
    <property type="component" value="Chromosome"/>
</dbReference>
<reference evidence="1 2" key="1">
    <citation type="journal article" date="2013" name="Int. J. Syst. Evol. Microbiol.">
        <title>Kordia antarctica sp. nov., isolated from Antarctic seawater.</title>
        <authorList>
            <person name="Baek K."/>
            <person name="Choi A."/>
            <person name="Kang I."/>
            <person name="Lee K."/>
            <person name="Cho J.C."/>
        </authorList>
    </citation>
    <scope>NUCLEOTIDE SEQUENCE [LARGE SCALE GENOMIC DNA]</scope>
    <source>
        <strain evidence="1 2">IMCC3317</strain>
    </source>
</reference>
<dbReference type="EMBL" id="CP019288">
    <property type="protein sequence ID" value="QHI37026.1"/>
    <property type="molecule type" value="Genomic_DNA"/>
</dbReference>
<evidence type="ECO:0000313" key="2">
    <source>
        <dbReference type="Proteomes" id="UP000464657"/>
    </source>
</evidence>
<dbReference type="AlphaFoldDB" id="A0A7L4ZLE5"/>
<accession>A0A7L4ZLE5</accession>
<organism evidence="1 2">
    <name type="scientific">Kordia antarctica</name>
    <dbReference type="NCBI Taxonomy" id="1218801"/>
    <lineage>
        <taxon>Bacteria</taxon>
        <taxon>Pseudomonadati</taxon>
        <taxon>Bacteroidota</taxon>
        <taxon>Flavobacteriia</taxon>
        <taxon>Flavobacteriales</taxon>
        <taxon>Flavobacteriaceae</taxon>
        <taxon>Kordia</taxon>
    </lineage>
</organism>
<sequence length="126" mass="15341">MVFFYRRKCKREFKYALEINNGKIFFLYGEYHEFDFLTYFETHHSEIICLQIPNRSIDDLFIDHLMQGRKPKSLPKLVKIDGNNLLVKEHYNSFKHCIRRTNNTNRFFELIESSIQNLEKPPYKEV</sequence>